<dbReference type="Gene3D" id="2.40.33.10">
    <property type="entry name" value="PK beta-barrel domain-like"/>
    <property type="match status" value="1"/>
</dbReference>
<dbReference type="STRING" id="187979.ERS852385_01428"/>
<dbReference type="FunFam" id="2.40.33.10:FF:000001">
    <property type="entry name" value="Pyruvate kinase"/>
    <property type="match status" value="1"/>
</dbReference>
<proteinExistence type="inferred from homology"/>
<dbReference type="PRINTS" id="PR01050">
    <property type="entry name" value="PYRUVTKNASE"/>
</dbReference>
<dbReference type="OrthoDB" id="9812123at2"/>
<dbReference type="eggNOG" id="COG0469">
    <property type="taxonomic scope" value="Bacteria"/>
</dbReference>
<dbReference type="InterPro" id="IPR015793">
    <property type="entry name" value="Pyrv_Knase_brl"/>
</dbReference>
<dbReference type="SUPFAM" id="SSF50800">
    <property type="entry name" value="PK beta-barrel domain-like"/>
    <property type="match status" value="1"/>
</dbReference>
<dbReference type="InterPro" id="IPR001697">
    <property type="entry name" value="Pyr_Knase"/>
</dbReference>
<dbReference type="NCBIfam" id="NF004978">
    <property type="entry name" value="PRK06354.1"/>
    <property type="match status" value="1"/>
</dbReference>
<evidence type="ECO:0000256" key="15">
    <source>
        <dbReference type="ARBA" id="ARBA00023317"/>
    </source>
</evidence>
<dbReference type="Pfam" id="PF02887">
    <property type="entry name" value="PK_C"/>
    <property type="match status" value="1"/>
</dbReference>
<keyword evidence="12 17" id="KW-0460">Magnesium</keyword>
<evidence type="ECO:0000256" key="17">
    <source>
        <dbReference type="RuleBase" id="RU000504"/>
    </source>
</evidence>
<dbReference type="Proteomes" id="UP000095546">
    <property type="component" value="Unassembled WGS sequence"/>
</dbReference>
<evidence type="ECO:0000256" key="3">
    <source>
        <dbReference type="ARBA" id="ARBA00004997"/>
    </source>
</evidence>
<keyword evidence="10 17" id="KW-0418">Kinase</keyword>
<dbReference type="GO" id="GO:0016301">
    <property type="term" value="F:kinase activity"/>
    <property type="evidence" value="ECO:0007669"/>
    <property type="project" value="UniProtKB-KW"/>
</dbReference>
<evidence type="ECO:0000256" key="7">
    <source>
        <dbReference type="ARBA" id="ARBA00022679"/>
    </source>
</evidence>
<keyword evidence="9" id="KW-0547">Nucleotide-binding</keyword>
<dbReference type="GO" id="GO:0030955">
    <property type="term" value="F:potassium ion binding"/>
    <property type="evidence" value="ECO:0007669"/>
    <property type="project" value="UniProtKB-UniRule"/>
</dbReference>
<evidence type="ECO:0000256" key="5">
    <source>
        <dbReference type="ARBA" id="ARBA00012142"/>
    </source>
</evidence>
<dbReference type="NCBIfam" id="TIGR01064">
    <property type="entry name" value="pyruv_kin"/>
    <property type="match status" value="1"/>
</dbReference>
<dbReference type="GO" id="GO:0006950">
    <property type="term" value="P:response to stress"/>
    <property type="evidence" value="ECO:0007669"/>
    <property type="project" value="UniProtKB-ARBA"/>
</dbReference>
<dbReference type="SUPFAM" id="SSF52935">
    <property type="entry name" value="PK C-terminal domain-like"/>
    <property type="match status" value="1"/>
</dbReference>
<comment type="catalytic activity">
    <reaction evidence="17">
        <text>pyruvate + ATP = phosphoenolpyruvate + ADP + H(+)</text>
        <dbReference type="Rhea" id="RHEA:18157"/>
        <dbReference type="ChEBI" id="CHEBI:15361"/>
        <dbReference type="ChEBI" id="CHEBI:15378"/>
        <dbReference type="ChEBI" id="CHEBI:30616"/>
        <dbReference type="ChEBI" id="CHEBI:58702"/>
        <dbReference type="ChEBI" id="CHEBI:456216"/>
        <dbReference type="EC" id="2.7.1.40"/>
    </reaction>
</comment>
<evidence type="ECO:0000256" key="4">
    <source>
        <dbReference type="ARBA" id="ARBA00008663"/>
    </source>
</evidence>
<dbReference type="PANTHER" id="PTHR11817">
    <property type="entry name" value="PYRUVATE KINASE"/>
    <property type="match status" value="1"/>
</dbReference>
<dbReference type="InterPro" id="IPR036918">
    <property type="entry name" value="Pyrv_Knase_C_sf"/>
</dbReference>
<protein>
    <recommendedName>
        <fullName evidence="6 16">Pyruvate kinase</fullName>
        <ecNumber evidence="5 16">2.7.1.40</ecNumber>
    </recommendedName>
</protein>
<dbReference type="GO" id="GO:0005524">
    <property type="term" value="F:ATP binding"/>
    <property type="evidence" value="ECO:0007669"/>
    <property type="project" value="UniProtKB-KW"/>
</dbReference>
<evidence type="ECO:0000256" key="2">
    <source>
        <dbReference type="ARBA" id="ARBA00001958"/>
    </source>
</evidence>
<evidence type="ECO:0000256" key="10">
    <source>
        <dbReference type="ARBA" id="ARBA00022777"/>
    </source>
</evidence>
<comment type="similarity">
    <text evidence="4 17">Belongs to the pyruvate kinase family.</text>
</comment>
<dbReference type="FunFam" id="3.20.20.60:FF:000001">
    <property type="entry name" value="Pyruvate kinase"/>
    <property type="match status" value="1"/>
</dbReference>
<keyword evidence="13" id="KW-0630">Potassium</keyword>
<keyword evidence="7 17" id="KW-0808">Transferase</keyword>
<dbReference type="GeneID" id="83709935"/>
<dbReference type="RefSeq" id="WP_036374230.1">
    <property type="nucleotide sequence ID" value="NZ_CABIWZ010000009.1"/>
</dbReference>
<organism evidence="20 21">
    <name type="scientific">Mitsuokella jalaludinii</name>
    <dbReference type="NCBI Taxonomy" id="187979"/>
    <lineage>
        <taxon>Bacteria</taxon>
        <taxon>Bacillati</taxon>
        <taxon>Bacillota</taxon>
        <taxon>Negativicutes</taxon>
        <taxon>Selenomonadales</taxon>
        <taxon>Selenomonadaceae</taxon>
        <taxon>Mitsuokella</taxon>
    </lineage>
</organism>
<name>A0A173ZZ24_9FIRM</name>
<dbReference type="SUPFAM" id="SSF51621">
    <property type="entry name" value="Phosphoenolpyruvate/pyruvate domain"/>
    <property type="match status" value="1"/>
</dbReference>
<dbReference type="InterPro" id="IPR015806">
    <property type="entry name" value="Pyrv_Knase_insert_dom_sf"/>
</dbReference>
<evidence type="ECO:0000259" key="18">
    <source>
        <dbReference type="Pfam" id="PF00224"/>
    </source>
</evidence>
<dbReference type="Gene3D" id="3.20.20.60">
    <property type="entry name" value="Phosphoenolpyruvate-binding domains"/>
    <property type="match status" value="1"/>
</dbReference>
<feature type="domain" description="Pyruvate kinase barrel" evidence="18">
    <location>
        <begin position="3"/>
        <end position="323"/>
    </location>
</feature>
<evidence type="ECO:0000256" key="12">
    <source>
        <dbReference type="ARBA" id="ARBA00022842"/>
    </source>
</evidence>
<dbReference type="InterPro" id="IPR040442">
    <property type="entry name" value="Pyrv_kinase-like_dom_sf"/>
</dbReference>
<evidence type="ECO:0000256" key="9">
    <source>
        <dbReference type="ARBA" id="ARBA00022741"/>
    </source>
</evidence>
<dbReference type="InterPro" id="IPR015795">
    <property type="entry name" value="Pyrv_Knase_C"/>
</dbReference>
<dbReference type="Gene3D" id="3.40.1380.20">
    <property type="entry name" value="Pyruvate kinase, C-terminal domain"/>
    <property type="match status" value="1"/>
</dbReference>
<evidence type="ECO:0000256" key="11">
    <source>
        <dbReference type="ARBA" id="ARBA00022840"/>
    </source>
</evidence>
<evidence type="ECO:0000313" key="21">
    <source>
        <dbReference type="Proteomes" id="UP000095546"/>
    </source>
</evidence>
<dbReference type="NCBIfam" id="NF004491">
    <property type="entry name" value="PRK05826.1"/>
    <property type="match status" value="1"/>
</dbReference>
<keyword evidence="8" id="KW-0479">Metal-binding</keyword>
<evidence type="ECO:0000256" key="6">
    <source>
        <dbReference type="ARBA" id="ARBA00018587"/>
    </source>
</evidence>
<evidence type="ECO:0000256" key="13">
    <source>
        <dbReference type="ARBA" id="ARBA00022958"/>
    </source>
</evidence>
<comment type="cofactor">
    <cofactor evidence="2">
        <name>K(+)</name>
        <dbReference type="ChEBI" id="CHEBI:29103"/>
    </cofactor>
</comment>
<feature type="domain" description="Pyruvate kinase C-terminal" evidence="19">
    <location>
        <begin position="357"/>
        <end position="472"/>
    </location>
</feature>
<evidence type="ECO:0000313" key="20">
    <source>
        <dbReference type="EMBL" id="CUN81561.1"/>
    </source>
</evidence>
<dbReference type="Pfam" id="PF00224">
    <property type="entry name" value="PK"/>
    <property type="match status" value="1"/>
</dbReference>
<comment type="cofactor">
    <cofactor evidence="1">
        <name>Mg(2+)</name>
        <dbReference type="ChEBI" id="CHEBI:18420"/>
    </cofactor>
</comment>
<comment type="pathway">
    <text evidence="3 17">Carbohydrate degradation; glycolysis; pyruvate from D-glyceraldehyde 3-phosphate: step 5/5.</text>
</comment>
<dbReference type="GO" id="GO:0000287">
    <property type="term" value="F:magnesium ion binding"/>
    <property type="evidence" value="ECO:0007669"/>
    <property type="project" value="UniProtKB-UniRule"/>
</dbReference>
<dbReference type="InterPro" id="IPR015813">
    <property type="entry name" value="Pyrv/PenolPyrv_kinase-like_dom"/>
</dbReference>
<sequence length="475" mass="52165">MLKKTKIICTQGPATERPGVVDALIANGMNCARFNFSHGDHAEHLNRINMVREAAKKAGKVISLILDTKGPEMRLGEFKDGKVMLEKGNQFTLTYEDIPGDETHVSVNHKGLYTEVKPGDTLLLSDGLVALKVDEIRGKDIITTIQNSGKMSTKKRVAAPGVSLGLPPISEQDAKDIIFGCEQDLDFVAASFIQRPEDVLAIRKLIEEHNGHMEIMPKIENLEGVKNFDAILEVSDGIMVARGDLGVEVPAEDVPLIQKEIIRKCNKAGKPVIVATQMLDSMERNPRPTRAEVSDVGNAILDGTDAIMLSGETASGDYPVEAVSTMNRIACRIEESLEYKNLFVERGFEHSQSRTRAVAHATVQMAYELDVPAIITPTDSGYTTKIVSRYRPKAAIVAYTPHEKVVRQLNLRWGVYPILGTQWKDVDEMIANAVSAAVKDGFVKRGDTTIITSGIKLQSKTSVGNNTNMIRVYKI</sequence>
<keyword evidence="21" id="KW-1185">Reference proteome</keyword>
<dbReference type="AlphaFoldDB" id="A0A173ZZ24"/>
<evidence type="ECO:0000259" key="19">
    <source>
        <dbReference type="Pfam" id="PF02887"/>
    </source>
</evidence>
<keyword evidence="15 20" id="KW-0670">Pyruvate</keyword>
<dbReference type="EC" id="2.7.1.40" evidence="5 16"/>
<keyword evidence="11" id="KW-0067">ATP-binding</keyword>
<gene>
    <name evidence="20" type="primary">pyk</name>
    <name evidence="20" type="ORF">ERS852385_01428</name>
</gene>
<dbReference type="InterPro" id="IPR011037">
    <property type="entry name" value="Pyrv_Knase-like_insert_dom_sf"/>
</dbReference>
<keyword evidence="14 17" id="KW-0324">Glycolysis</keyword>
<dbReference type="EMBL" id="CYYU01000009">
    <property type="protein sequence ID" value="CUN81561.1"/>
    <property type="molecule type" value="Genomic_DNA"/>
</dbReference>
<dbReference type="GO" id="GO:0004743">
    <property type="term" value="F:pyruvate kinase activity"/>
    <property type="evidence" value="ECO:0007669"/>
    <property type="project" value="UniProtKB-UniRule"/>
</dbReference>
<reference evidence="20 21" key="1">
    <citation type="submission" date="2015-09" db="EMBL/GenBank/DDBJ databases">
        <authorList>
            <consortium name="Pathogen Informatics"/>
        </authorList>
    </citation>
    <scope>NUCLEOTIDE SEQUENCE [LARGE SCALE GENOMIC DNA]</scope>
    <source>
        <strain evidence="20 21">2789STDY5608828</strain>
    </source>
</reference>
<evidence type="ECO:0000256" key="14">
    <source>
        <dbReference type="ARBA" id="ARBA00023152"/>
    </source>
</evidence>
<evidence type="ECO:0000256" key="1">
    <source>
        <dbReference type="ARBA" id="ARBA00001946"/>
    </source>
</evidence>
<accession>A0A173ZZ24</accession>
<evidence type="ECO:0000256" key="16">
    <source>
        <dbReference type="NCBIfam" id="TIGR01064"/>
    </source>
</evidence>
<evidence type="ECO:0000256" key="8">
    <source>
        <dbReference type="ARBA" id="ARBA00022723"/>
    </source>
</evidence>
<dbReference type="UniPathway" id="UPA00109">
    <property type="reaction ID" value="UER00188"/>
</dbReference>